<protein>
    <recommendedName>
        <fullName evidence="10">Fatty acyl-CoA reductase</fullName>
        <ecNumber evidence="10">1.2.1.84</ecNumber>
    </recommendedName>
</protein>
<dbReference type="PANTHER" id="PTHR11011">
    <property type="entry name" value="MALE STERILITY PROTEIN 2-RELATED"/>
    <property type="match status" value="1"/>
</dbReference>
<feature type="domain" description="Fatty acyl-CoA reductase C-terminal" evidence="11">
    <location>
        <begin position="357"/>
        <end position="449"/>
    </location>
</feature>
<dbReference type="FunFam" id="3.40.50.720:FF:000143">
    <property type="entry name" value="Fatty acyl-CoA reductase"/>
    <property type="match status" value="1"/>
</dbReference>
<feature type="transmembrane region" description="Helical" evidence="10">
    <location>
        <begin position="347"/>
        <end position="373"/>
    </location>
</feature>
<evidence type="ECO:0000256" key="7">
    <source>
        <dbReference type="ARBA" id="ARBA00023098"/>
    </source>
</evidence>
<dbReference type="SUPFAM" id="SSF51735">
    <property type="entry name" value="NAD(P)-binding Rossmann-fold domains"/>
    <property type="match status" value="1"/>
</dbReference>
<reference evidence="13 14" key="1">
    <citation type="submission" date="2024-06" db="EMBL/GenBank/DDBJ databases">
        <title>A chromosome-level genome assembly of beet webworm, Loxostege sticticalis.</title>
        <authorList>
            <person name="Zhang Y."/>
        </authorList>
    </citation>
    <scope>NUCLEOTIDE SEQUENCE [LARGE SCALE GENOMIC DNA]</scope>
    <source>
        <strain evidence="13">AQ028</strain>
        <tissue evidence="13">Male pupae</tissue>
    </source>
</reference>
<evidence type="ECO:0000256" key="9">
    <source>
        <dbReference type="ARBA" id="ARBA00052530"/>
    </source>
</evidence>
<keyword evidence="3 10" id="KW-0444">Lipid biosynthesis</keyword>
<dbReference type="Proteomes" id="UP001549921">
    <property type="component" value="Unassembled WGS sequence"/>
</dbReference>
<evidence type="ECO:0000313" key="13">
    <source>
        <dbReference type="EMBL" id="KAL0809216.1"/>
    </source>
</evidence>
<evidence type="ECO:0000259" key="12">
    <source>
        <dbReference type="Pfam" id="PF07993"/>
    </source>
</evidence>
<dbReference type="InterPro" id="IPR033640">
    <property type="entry name" value="FAR_C"/>
</dbReference>
<dbReference type="PANTHER" id="PTHR11011:SF118">
    <property type="entry name" value="FATTY ACYL-COA REDUCTASE"/>
    <property type="match status" value="1"/>
</dbReference>
<dbReference type="Pfam" id="PF03015">
    <property type="entry name" value="Sterile"/>
    <property type="match status" value="1"/>
</dbReference>
<dbReference type="InterPro" id="IPR026055">
    <property type="entry name" value="FAR"/>
</dbReference>
<comment type="caution">
    <text evidence="13">The sequence shown here is derived from an EMBL/GenBank/DDBJ whole genome shotgun (WGS) entry which is preliminary data.</text>
</comment>
<dbReference type="GO" id="GO:0016020">
    <property type="term" value="C:membrane"/>
    <property type="evidence" value="ECO:0007669"/>
    <property type="project" value="UniProtKB-SubCell"/>
</dbReference>
<dbReference type="CDD" id="cd09071">
    <property type="entry name" value="FAR_C"/>
    <property type="match status" value="1"/>
</dbReference>
<evidence type="ECO:0000256" key="1">
    <source>
        <dbReference type="ARBA" id="ARBA00004141"/>
    </source>
</evidence>
<accession>A0ABD0S571</accession>
<feature type="domain" description="Thioester reductase (TE)" evidence="12">
    <location>
        <begin position="16"/>
        <end position="284"/>
    </location>
</feature>
<evidence type="ECO:0000256" key="8">
    <source>
        <dbReference type="ARBA" id="ARBA00023136"/>
    </source>
</evidence>
<dbReference type="GO" id="GO:1901568">
    <property type="term" value="P:fatty acid derivative metabolic process"/>
    <property type="evidence" value="ECO:0007669"/>
    <property type="project" value="UniProtKB-ARBA"/>
</dbReference>
<comment type="catalytic activity">
    <reaction evidence="9 10">
        <text>a long-chain fatty acyl-CoA + 2 NADPH + 2 H(+) = a long-chain primary fatty alcohol + 2 NADP(+) + CoA</text>
        <dbReference type="Rhea" id="RHEA:52716"/>
        <dbReference type="ChEBI" id="CHEBI:15378"/>
        <dbReference type="ChEBI" id="CHEBI:57287"/>
        <dbReference type="ChEBI" id="CHEBI:57783"/>
        <dbReference type="ChEBI" id="CHEBI:58349"/>
        <dbReference type="ChEBI" id="CHEBI:77396"/>
        <dbReference type="ChEBI" id="CHEBI:83139"/>
        <dbReference type="EC" id="1.2.1.84"/>
    </reaction>
</comment>
<keyword evidence="4 10" id="KW-0812">Transmembrane</keyword>
<dbReference type="CDD" id="cd05236">
    <property type="entry name" value="FAR-N_SDR_e"/>
    <property type="match status" value="1"/>
</dbReference>
<evidence type="ECO:0000256" key="3">
    <source>
        <dbReference type="ARBA" id="ARBA00022516"/>
    </source>
</evidence>
<dbReference type="EC" id="1.2.1.84" evidence="10"/>
<dbReference type="GO" id="GO:0102965">
    <property type="term" value="F:alcohol-forming long-chain fatty acyl-CoA reductase activity"/>
    <property type="evidence" value="ECO:0007669"/>
    <property type="project" value="UniProtKB-EC"/>
</dbReference>
<dbReference type="EMBL" id="JBEDNZ010000029">
    <property type="protein sequence ID" value="KAL0809216.1"/>
    <property type="molecule type" value="Genomic_DNA"/>
</dbReference>
<keyword evidence="6 10" id="KW-1133">Transmembrane helix</keyword>
<dbReference type="InterPro" id="IPR013120">
    <property type="entry name" value="FAR_NAD-bd"/>
</dbReference>
<dbReference type="Pfam" id="PF07993">
    <property type="entry name" value="NAD_binding_4"/>
    <property type="match status" value="1"/>
</dbReference>
<keyword evidence="10" id="KW-0560">Oxidoreductase</keyword>
<keyword evidence="8 10" id="KW-0472">Membrane</keyword>
<keyword evidence="7 10" id="KW-0443">Lipid metabolism</keyword>
<evidence type="ECO:0000313" key="14">
    <source>
        <dbReference type="Proteomes" id="UP001549921"/>
    </source>
</evidence>
<evidence type="ECO:0000256" key="4">
    <source>
        <dbReference type="ARBA" id="ARBA00022692"/>
    </source>
</evidence>
<proteinExistence type="inferred from homology"/>
<evidence type="ECO:0000259" key="11">
    <source>
        <dbReference type="Pfam" id="PF03015"/>
    </source>
</evidence>
<comment type="function">
    <text evidence="10">Catalyzes the reduction of fatty acyl-CoA to fatty alcohols.</text>
</comment>
<dbReference type="Gene3D" id="3.40.50.720">
    <property type="entry name" value="NAD(P)-binding Rossmann-like Domain"/>
    <property type="match status" value="1"/>
</dbReference>
<comment type="similarity">
    <text evidence="2 10">Belongs to the fatty acyl-CoA reductase family.</text>
</comment>
<evidence type="ECO:0000256" key="5">
    <source>
        <dbReference type="ARBA" id="ARBA00022857"/>
    </source>
</evidence>
<dbReference type="AlphaFoldDB" id="A0ABD0S571"/>
<evidence type="ECO:0000256" key="10">
    <source>
        <dbReference type="RuleBase" id="RU363097"/>
    </source>
</evidence>
<gene>
    <name evidence="13" type="ORF">ABMA28_011438</name>
</gene>
<evidence type="ECO:0000256" key="6">
    <source>
        <dbReference type="ARBA" id="ARBA00022989"/>
    </source>
</evidence>
<sequence>MAPSVGEFYAGKCILVTGGTGFVGKALVEKLLRSCPQLDTIYLLLRSKKGQTSEERLKDLCSNKLFELLREKDPDAFQKVKLIPGDILEEGLGMSNDDRVELQRRCNIVFHSAACVRFDQKLKDAVNLNTVGTHRVLQLAETMENLEVFVHLSTAYCRCELDMLEEKLYPAVHNPRHVMHICEWMDDDLLKYLEPELIKSEPNTYSYTKAITEDLVAEYSKKFPTAIARPSIVTAAWKEPIPGWVDNLNGPTGLLVGSGKGVIRSMHCEPSYTADAVSVDVVVNGCILIAYATALDKPRNISVYNITLSGVVKISWGEIIELGKKWVDVYPHTVALWHPGGNIKSYYWQHVLCVLFFHIAPAYLLDGLLFLLGKKTFLVNVQKRISHGLNVLQYYTTKEWHFRNDRFLSLRKRISEEDDRTFYIDLSTLSPDEYLKYYVLGTRQFCCKEDPSTLPRARKLNKIRYVVDVVCKTLFFVLIAWLLYSYRDIFTSSVELLDNTLKSLPPISKVKAEGVDEILGS</sequence>
<comment type="subcellular location">
    <subcellularLocation>
        <location evidence="1">Membrane</location>
        <topology evidence="1">Multi-pass membrane protein</topology>
    </subcellularLocation>
</comment>
<name>A0ABD0S571_LOXSC</name>
<organism evidence="13 14">
    <name type="scientific">Loxostege sticticalis</name>
    <name type="common">Beet webworm moth</name>
    <dbReference type="NCBI Taxonomy" id="481309"/>
    <lineage>
        <taxon>Eukaryota</taxon>
        <taxon>Metazoa</taxon>
        <taxon>Ecdysozoa</taxon>
        <taxon>Arthropoda</taxon>
        <taxon>Hexapoda</taxon>
        <taxon>Insecta</taxon>
        <taxon>Pterygota</taxon>
        <taxon>Neoptera</taxon>
        <taxon>Endopterygota</taxon>
        <taxon>Lepidoptera</taxon>
        <taxon>Glossata</taxon>
        <taxon>Ditrysia</taxon>
        <taxon>Pyraloidea</taxon>
        <taxon>Crambidae</taxon>
        <taxon>Pyraustinae</taxon>
        <taxon>Loxostege</taxon>
    </lineage>
</organism>
<evidence type="ECO:0000256" key="2">
    <source>
        <dbReference type="ARBA" id="ARBA00005928"/>
    </source>
</evidence>
<dbReference type="InterPro" id="IPR036291">
    <property type="entry name" value="NAD(P)-bd_dom_sf"/>
</dbReference>
<keyword evidence="5 10" id="KW-0521">NADP</keyword>
<feature type="transmembrane region" description="Helical" evidence="10">
    <location>
        <begin position="465"/>
        <end position="484"/>
    </location>
</feature>